<sequence>MTNRVPTAVDPLDFLTGNRTGSRDAFQQIHGAIHGVLGEVERSIGSLFERLRPDGNISDRMVLEANAELRTELARANTFADVKRDEMLISIGSRLESLFIQRLMIAPNEEAPVRRWTALADRAIRRDLPVVSEPNHSTLDVSPNDRKKRLSRWQGETDAYLETVCLNHVGEVINGLLEELNEYSVSWVEMITDLRRLSTSGGQLYQEVTDAEHWSFDSDDPTVKNLLIGGQAQDIAMRILNRFQLSNQDLVDIADTVHNSLAGKPVFGTNRVDPFELQELLARATAQKIQNTVSIDTGFLSLMSNGSRFGEELGELLVDMHMGAAAMEEKMWRVGDVRVGHVDSASGVGITASNLHDSVLQGLGGGRKFAAVEGHPGDNHRFEVQMSTVGAPVADLAIYRDMVNAWYAWHFEDVRSINSNGDSTGWMASVSKESWKLYPDIGEENGVRRAIIELIDDDLTKLWNGREDIATRLTNGSFSDGDLLNGVVKPQDKIMNTSDPD</sequence>
<organism evidence="1">
    <name type="scientific">marine metagenome</name>
    <dbReference type="NCBI Taxonomy" id="408172"/>
    <lineage>
        <taxon>unclassified sequences</taxon>
        <taxon>metagenomes</taxon>
        <taxon>ecological metagenomes</taxon>
    </lineage>
</organism>
<dbReference type="EMBL" id="UINC01007876">
    <property type="protein sequence ID" value="SVA35494.1"/>
    <property type="molecule type" value="Genomic_DNA"/>
</dbReference>
<name>A0A381V5L3_9ZZZZ</name>
<proteinExistence type="predicted"/>
<protein>
    <submittedName>
        <fullName evidence="1">Uncharacterized protein</fullName>
    </submittedName>
</protein>
<reference evidence="1" key="1">
    <citation type="submission" date="2018-05" db="EMBL/GenBank/DDBJ databases">
        <authorList>
            <person name="Lanie J.A."/>
            <person name="Ng W.-L."/>
            <person name="Kazmierczak K.M."/>
            <person name="Andrzejewski T.M."/>
            <person name="Davidsen T.M."/>
            <person name="Wayne K.J."/>
            <person name="Tettelin H."/>
            <person name="Glass J.I."/>
            <person name="Rusch D."/>
            <person name="Podicherti R."/>
            <person name="Tsui H.-C.T."/>
            <person name="Winkler M.E."/>
        </authorList>
    </citation>
    <scope>NUCLEOTIDE SEQUENCE</scope>
</reference>
<gene>
    <name evidence="1" type="ORF">METZ01_LOCUS88348</name>
</gene>
<accession>A0A381V5L3</accession>
<dbReference type="AlphaFoldDB" id="A0A381V5L3"/>
<evidence type="ECO:0000313" key="1">
    <source>
        <dbReference type="EMBL" id="SVA35494.1"/>
    </source>
</evidence>